<organism evidence="1 2">
    <name type="scientific">Polarella glacialis</name>
    <name type="common">Dinoflagellate</name>
    <dbReference type="NCBI Taxonomy" id="89957"/>
    <lineage>
        <taxon>Eukaryota</taxon>
        <taxon>Sar</taxon>
        <taxon>Alveolata</taxon>
        <taxon>Dinophyceae</taxon>
        <taxon>Suessiales</taxon>
        <taxon>Suessiaceae</taxon>
        <taxon>Polarella</taxon>
    </lineage>
</organism>
<proteinExistence type="predicted"/>
<evidence type="ECO:0000313" key="1">
    <source>
        <dbReference type="EMBL" id="CAE8635321.1"/>
    </source>
</evidence>
<comment type="caution">
    <text evidence="1">The sequence shown here is derived from an EMBL/GenBank/DDBJ whole genome shotgun (WGS) entry which is preliminary data.</text>
</comment>
<protein>
    <submittedName>
        <fullName evidence="1">Uncharacterized protein</fullName>
    </submittedName>
</protein>
<keyword evidence="2" id="KW-1185">Reference proteome</keyword>
<name>A0A813HCQ0_POLGL</name>
<gene>
    <name evidence="1" type="ORF">PGLA1383_LOCUS50916</name>
</gene>
<sequence length="127" mass="14287">MALGPIDETVLQTTALNYRTPPDAEAISQGLQNYQDLTAQLGRRTNGFAVPYWSTPREIWQLLRSGPKTDLDVPLQQPPHYQQLLSQLCILIRTTGQLPLQWLLSYGCGVPKYNDKPGALGYRLFIC</sequence>
<evidence type="ECO:0000313" key="2">
    <source>
        <dbReference type="Proteomes" id="UP000654075"/>
    </source>
</evidence>
<dbReference type="Proteomes" id="UP000654075">
    <property type="component" value="Unassembled WGS sequence"/>
</dbReference>
<dbReference type="EMBL" id="CAJNNV010031268">
    <property type="protein sequence ID" value="CAE8635321.1"/>
    <property type="molecule type" value="Genomic_DNA"/>
</dbReference>
<dbReference type="AlphaFoldDB" id="A0A813HCQ0"/>
<accession>A0A813HCQ0</accession>
<reference evidence="1" key="1">
    <citation type="submission" date="2021-02" db="EMBL/GenBank/DDBJ databases">
        <authorList>
            <person name="Dougan E. K."/>
            <person name="Rhodes N."/>
            <person name="Thang M."/>
            <person name="Chan C."/>
        </authorList>
    </citation>
    <scope>NUCLEOTIDE SEQUENCE</scope>
</reference>